<name>A0AA90NL33_9ACTN</name>
<dbReference type="AlphaFoldDB" id="A0AA90NL33"/>
<reference evidence="2" key="1">
    <citation type="submission" date="2023-08" db="EMBL/GenBank/DDBJ databases">
        <title>The draft genome of Tsukamurella strandjordii strain 050030.</title>
        <authorList>
            <person name="Zhao F."/>
            <person name="Feng Y."/>
            <person name="Zong Z."/>
        </authorList>
    </citation>
    <scope>NUCLEOTIDE SEQUENCE</scope>
    <source>
        <strain evidence="2">050030</strain>
    </source>
</reference>
<keyword evidence="1" id="KW-0812">Transmembrane</keyword>
<evidence type="ECO:0000313" key="3">
    <source>
        <dbReference type="Proteomes" id="UP001178281"/>
    </source>
</evidence>
<comment type="caution">
    <text evidence="2">The sequence shown here is derived from an EMBL/GenBank/DDBJ whole genome shotgun (WGS) entry which is preliminary data.</text>
</comment>
<protein>
    <submittedName>
        <fullName evidence="2">Uncharacterized protein</fullName>
    </submittedName>
</protein>
<feature type="transmembrane region" description="Helical" evidence="1">
    <location>
        <begin position="21"/>
        <end position="40"/>
    </location>
</feature>
<dbReference type="Proteomes" id="UP001178281">
    <property type="component" value="Unassembled WGS sequence"/>
</dbReference>
<accession>A0AA90NL33</accession>
<sequence>MTDSSGTPKQGLLTRLFDIRNVIAALLGLYGIGLLIAGLLPSVAEAGAGQAQRGQNPIDMAAGSSANLWVGAGMLFFAAVFATWAALKPPRDDSAQG</sequence>
<keyword evidence="1" id="KW-1133">Transmembrane helix</keyword>
<proteinExistence type="predicted"/>
<dbReference type="RefSeq" id="WP_220656315.1">
    <property type="nucleotide sequence ID" value="NZ_BAAAII010000002.1"/>
</dbReference>
<dbReference type="EMBL" id="JAUTIX010000001">
    <property type="protein sequence ID" value="MDP0396439.1"/>
    <property type="molecule type" value="Genomic_DNA"/>
</dbReference>
<gene>
    <name evidence="2" type="ORF">Q7X28_00735</name>
</gene>
<keyword evidence="3" id="KW-1185">Reference proteome</keyword>
<feature type="transmembrane region" description="Helical" evidence="1">
    <location>
        <begin position="66"/>
        <end position="87"/>
    </location>
</feature>
<organism evidence="2 3">
    <name type="scientific">Tsukamurella strandjordii</name>
    <dbReference type="NCBI Taxonomy" id="147577"/>
    <lineage>
        <taxon>Bacteria</taxon>
        <taxon>Bacillati</taxon>
        <taxon>Actinomycetota</taxon>
        <taxon>Actinomycetes</taxon>
        <taxon>Mycobacteriales</taxon>
        <taxon>Tsukamurellaceae</taxon>
        <taxon>Tsukamurella</taxon>
    </lineage>
</organism>
<evidence type="ECO:0000313" key="2">
    <source>
        <dbReference type="EMBL" id="MDP0396439.1"/>
    </source>
</evidence>
<evidence type="ECO:0000256" key="1">
    <source>
        <dbReference type="SAM" id="Phobius"/>
    </source>
</evidence>
<keyword evidence="1" id="KW-0472">Membrane</keyword>